<dbReference type="Proteomes" id="UP000294558">
    <property type="component" value="Unassembled WGS sequence"/>
</dbReference>
<evidence type="ECO:0000313" key="2">
    <source>
        <dbReference type="Proteomes" id="UP000294558"/>
    </source>
</evidence>
<dbReference type="PANTHER" id="PTHR30634">
    <property type="entry name" value="OUTER MEMBRANE LOLAB LIPOPROTEIN INSERTION APPARATUS"/>
    <property type="match status" value="1"/>
</dbReference>
<protein>
    <submittedName>
        <fullName evidence="1">Uncharacterized protein</fullName>
    </submittedName>
</protein>
<dbReference type="RefSeq" id="WP_208294094.1">
    <property type="nucleotide sequence ID" value="NZ_SOAU01000001.1"/>
</dbReference>
<accession>A0A4R7I4G2</accession>
<evidence type="ECO:0000313" key="1">
    <source>
        <dbReference type="EMBL" id="TDT17596.1"/>
    </source>
</evidence>
<reference evidence="1 2" key="1">
    <citation type="submission" date="2019-03" db="EMBL/GenBank/DDBJ databases">
        <title>Sequencing the genomes of 1000 actinobacteria strains.</title>
        <authorList>
            <person name="Klenk H.-P."/>
        </authorList>
    </citation>
    <scope>NUCLEOTIDE SEQUENCE [LARGE SCALE GENOMIC DNA]</scope>
    <source>
        <strain evidence="1 2">DSM 18936</strain>
    </source>
</reference>
<name>A0A4R7I4G2_9ACTN</name>
<organism evidence="1 2">
    <name type="scientific">Ilumatobacter fluminis</name>
    <dbReference type="NCBI Taxonomy" id="467091"/>
    <lineage>
        <taxon>Bacteria</taxon>
        <taxon>Bacillati</taxon>
        <taxon>Actinomycetota</taxon>
        <taxon>Acidimicrobiia</taxon>
        <taxon>Acidimicrobiales</taxon>
        <taxon>Ilumatobacteraceae</taxon>
        <taxon>Ilumatobacter</taxon>
    </lineage>
</organism>
<dbReference type="InterPro" id="IPR043737">
    <property type="entry name" value="DUF5682"/>
</dbReference>
<comment type="caution">
    <text evidence="1">The sequence shown here is derived from an EMBL/GenBank/DDBJ whole genome shotgun (WGS) entry which is preliminary data.</text>
</comment>
<gene>
    <name evidence="1" type="ORF">BDK89_3207</name>
</gene>
<dbReference type="PANTHER" id="PTHR30634:SF14">
    <property type="match status" value="1"/>
</dbReference>
<dbReference type="InterPro" id="IPR050458">
    <property type="entry name" value="LolB"/>
</dbReference>
<proteinExistence type="predicted"/>
<dbReference type="AlphaFoldDB" id="A0A4R7I4G2"/>
<keyword evidence="2" id="KW-1185">Reference proteome</keyword>
<sequence>MAQLHLLGIRHHGPGSARSVLAALDELAPDVVLVESPAETTAAFEWVGSEGLVPPVALLGHVLDQPHRAVFAPLASFSPEWQAIRWANEHRVPVEAIDLPLANTLAGGPDDERLTDAGGAPVDPLGALAAAAGEPDAERWWEDVIEHRGDGLPAFEAVAEAMAAVRSGTITSTGEEQREAHMRKRIRAGLKEHDRVVVVCGAWHVPALDVTASGATTATADNATLRGLPKVKVAVSWVPWTHQRLATATGYGAGVRSPGWYDHVFRHPGPDGVARFFVDAAQVLRRADLSASPDHLIAATRMADALAALRQRPHAGLDEVLDAADAVMGGRPLVRRELVVGDAIGGVPDDAPQVPLARDLAKRQRSARLKPESGDTTVELDLRTPNGLRRSHLLHQLTAIGVPWGTLTDGRGSSGTFRETWELAWRPEWSIRIIEYAGYGTTVEQAATRRLVERSGDASRLVDLASSLDLALLADLPDAVDPIVHELATRAAHDPDVGDLMAALGPLATAQRYGDVRTTDRDALASVFDGLVVRVLAGLVPACASLDDDAAALMVERLSEAQQALALVDHAARRRAYPEVLEQLAEIAGHGLVHGRATRILHDAGRWDSGTVERRLGRALSGGTPPAAGAAFVEGFLAGSGAVLVHDTDLLAVVDRWLSSLAPQAFDETVPLLRRTFGAFESAERRQLGRLVAGEQRDAVAGYGPDLDASRVDAALTTVRHLLGLAVHSSKVSSEVSS</sequence>
<dbReference type="Pfam" id="PF18934">
    <property type="entry name" value="DUF5682"/>
    <property type="match status" value="1"/>
</dbReference>
<dbReference type="EMBL" id="SOAU01000001">
    <property type="protein sequence ID" value="TDT17596.1"/>
    <property type="molecule type" value="Genomic_DNA"/>
</dbReference>